<reference evidence="4 5" key="1">
    <citation type="journal article" date="2018" name="Gigascience">
        <title>Genomes of trombidid mites reveal novel predicted allergens and laterally-transferred genes associated with secondary metabolism.</title>
        <authorList>
            <person name="Dong X."/>
            <person name="Chaisiri K."/>
            <person name="Xia D."/>
            <person name="Armstrong S.D."/>
            <person name="Fang Y."/>
            <person name="Donnelly M.J."/>
            <person name="Kadowaki T."/>
            <person name="McGarry J.W."/>
            <person name="Darby A.C."/>
            <person name="Makepeace B.L."/>
        </authorList>
    </citation>
    <scope>NUCLEOTIDE SEQUENCE [LARGE SCALE GENOMIC DNA]</scope>
    <source>
        <strain evidence="4">UoL-UT</strain>
    </source>
</reference>
<sequence>MDDCKFVALFDYIPENERRELLSIKKGDILNVVKECDEQAEGWLWVKNDRGLQGFAPKNYIRRINDQMYHTHNSTTCSSTATDSECLNLILKQLENTDLNDRLERTCKWVCKQDSLSSLSSGIGSELNHIYEEIGEKIQNTSKNESSCTGAFKPAMVLWAQTDKVKTSLILESMSEDEIKMQEAMFE</sequence>
<protein>
    <recommendedName>
        <fullName evidence="3">SH3 domain-containing protein</fullName>
    </recommendedName>
</protein>
<evidence type="ECO:0000256" key="1">
    <source>
        <dbReference type="ARBA" id="ARBA00022443"/>
    </source>
</evidence>
<feature type="domain" description="SH3" evidence="3">
    <location>
        <begin position="1"/>
        <end position="66"/>
    </location>
</feature>
<feature type="non-terminal residue" evidence="4">
    <location>
        <position position="187"/>
    </location>
</feature>
<dbReference type="InterPro" id="IPR036028">
    <property type="entry name" value="SH3-like_dom_sf"/>
</dbReference>
<evidence type="ECO:0000313" key="5">
    <source>
        <dbReference type="Proteomes" id="UP000288716"/>
    </source>
</evidence>
<dbReference type="Gene3D" id="2.30.30.40">
    <property type="entry name" value="SH3 Domains"/>
    <property type="match status" value="1"/>
</dbReference>
<dbReference type="CDD" id="cd00174">
    <property type="entry name" value="SH3"/>
    <property type="match status" value="1"/>
</dbReference>
<dbReference type="InterPro" id="IPR001452">
    <property type="entry name" value="SH3_domain"/>
</dbReference>
<dbReference type="PROSITE" id="PS50002">
    <property type="entry name" value="SH3"/>
    <property type="match status" value="1"/>
</dbReference>
<evidence type="ECO:0000256" key="2">
    <source>
        <dbReference type="PROSITE-ProRule" id="PRU00192"/>
    </source>
</evidence>
<evidence type="ECO:0000259" key="3">
    <source>
        <dbReference type="PROSITE" id="PS50002"/>
    </source>
</evidence>
<comment type="caution">
    <text evidence="4">The sequence shown here is derived from an EMBL/GenBank/DDBJ whole genome shotgun (WGS) entry which is preliminary data.</text>
</comment>
<proteinExistence type="predicted"/>
<gene>
    <name evidence="4" type="ORF">B4U80_14306</name>
</gene>
<accession>A0A443RY02</accession>
<dbReference type="SUPFAM" id="SSF50044">
    <property type="entry name" value="SH3-domain"/>
    <property type="match status" value="1"/>
</dbReference>
<dbReference type="PRINTS" id="PR00452">
    <property type="entry name" value="SH3DOMAIN"/>
</dbReference>
<evidence type="ECO:0000313" key="4">
    <source>
        <dbReference type="EMBL" id="RWS20221.1"/>
    </source>
</evidence>
<dbReference type="AlphaFoldDB" id="A0A443RY02"/>
<dbReference type="Pfam" id="PF14604">
    <property type="entry name" value="SH3_9"/>
    <property type="match status" value="1"/>
</dbReference>
<dbReference type="SMART" id="SM00326">
    <property type="entry name" value="SH3"/>
    <property type="match status" value="1"/>
</dbReference>
<keyword evidence="5" id="KW-1185">Reference proteome</keyword>
<name>A0A443RY02_9ACAR</name>
<dbReference type="Proteomes" id="UP000288716">
    <property type="component" value="Unassembled WGS sequence"/>
</dbReference>
<organism evidence="4 5">
    <name type="scientific">Leptotrombidium deliense</name>
    <dbReference type="NCBI Taxonomy" id="299467"/>
    <lineage>
        <taxon>Eukaryota</taxon>
        <taxon>Metazoa</taxon>
        <taxon>Ecdysozoa</taxon>
        <taxon>Arthropoda</taxon>
        <taxon>Chelicerata</taxon>
        <taxon>Arachnida</taxon>
        <taxon>Acari</taxon>
        <taxon>Acariformes</taxon>
        <taxon>Trombidiformes</taxon>
        <taxon>Prostigmata</taxon>
        <taxon>Anystina</taxon>
        <taxon>Parasitengona</taxon>
        <taxon>Trombiculoidea</taxon>
        <taxon>Trombiculidae</taxon>
        <taxon>Leptotrombidium</taxon>
    </lineage>
</organism>
<keyword evidence="1 2" id="KW-0728">SH3 domain</keyword>
<dbReference type="OrthoDB" id="6415921at2759"/>
<dbReference type="EMBL" id="NCKV01019208">
    <property type="protein sequence ID" value="RWS20221.1"/>
    <property type="molecule type" value="Genomic_DNA"/>
</dbReference>
<dbReference type="VEuPathDB" id="VectorBase:LDEU011819"/>